<keyword evidence="2" id="KW-1185">Reference proteome</keyword>
<accession>A0A3S9P6Z7</accession>
<gene>
    <name evidence="1" type="ORF">EI427_17640</name>
</gene>
<evidence type="ECO:0000313" key="2">
    <source>
        <dbReference type="Proteomes" id="UP000267268"/>
    </source>
</evidence>
<proteinExistence type="predicted"/>
<dbReference type="KEGG" id="fll:EI427_17640"/>
<evidence type="ECO:0000313" key="1">
    <source>
        <dbReference type="EMBL" id="AZQ63980.1"/>
    </source>
</evidence>
<dbReference type="RefSeq" id="WP_126617222.1">
    <property type="nucleotide sequence ID" value="NZ_CP034562.1"/>
</dbReference>
<reference evidence="1 2" key="1">
    <citation type="submission" date="2018-12" db="EMBL/GenBank/DDBJ databases">
        <title>Flammeovirga pectinis sp. nov., isolated from the gut of the Korean scallop, Patinopecten yessoensis.</title>
        <authorList>
            <person name="Bae J.-W."/>
            <person name="Jeong Y.-S."/>
            <person name="Kang W."/>
        </authorList>
    </citation>
    <scope>NUCLEOTIDE SEQUENCE [LARGE SCALE GENOMIC DNA]</scope>
    <source>
        <strain evidence="1 2">L12M1</strain>
    </source>
</reference>
<dbReference type="AlphaFoldDB" id="A0A3S9P6Z7"/>
<dbReference type="Proteomes" id="UP000267268">
    <property type="component" value="Chromosome 1"/>
</dbReference>
<sequence>MSLKYLFFLCLIGYSTTEIKAQNTPPEIHSLAIVEATQGEQGVIQKLVKGFAIDKEDKMLPTYSFKLISGKATLTPLKGMLFYKLTMVKLLQ</sequence>
<organism evidence="1 2">
    <name type="scientific">Flammeovirga pectinis</name>
    <dbReference type="NCBI Taxonomy" id="2494373"/>
    <lineage>
        <taxon>Bacteria</taxon>
        <taxon>Pseudomonadati</taxon>
        <taxon>Bacteroidota</taxon>
        <taxon>Cytophagia</taxon>
        <taxon>Cytophagales</taxon>
        <taxon>Flammeovirgaceae</taxon>
        <taxon>Flammeovirga</taxon>
    </lineage>
</organism>
<protein>
    <submittedName>
        <fullName evidence="1">Uncharacterized protein</fullName>
    </submittedName>
</protein>
<dbReference type="EMBL" id="CP034562">
    <property type="protein sequence ID" value="AZQ63980.1"/>
    <property type="molecule type" value="Genomic_DNA"/>
</dbReference>
<name>A0A3S9P6Z7_9BACT</name>